<keyword evidence="2 5" id="KW-0808">Transferase</keyword>
<protein>
    <submittedName>
        <fullName evidence="5">O-methyltransferase, family 2</fullName>
    </submittedName>
</protein>
<dbReference type="PROSITE" id="PS51683">
    <property type="entry name" value="SAM_OMT_II"/>
    <property type="match status" value="1"/>
</dbReference>
<evidence type="ECO:0000256" key="3">
    <source>
        <dbReference type="ARBA" id="ARBA00022691"/>
    </source>
</evidence>
<dbReference type="OrthoDB" id="1606438at2759"/>
<dbReference type="SUPFAM" id="SSF53335">
    <property type="entry name" value="S-adenosyl-L-methionine-dependent methyltransferases"/>
    <property type="match status" value="1"/>
</dbReference>
<dbReference type="InterPro" id="IPR029063">
    <property type="entry name" value="SAM-dependent_MTases_sf"/>
</dbReference>
<keyword evidence="1 5" id="KW-0489">Methyltransferase</keyword>
<evidence type="ECO:0000256" key="1">
    <source>
        <dbReference type="ARBA" id="ARBA00022603"/>
    </source>
</evidence>
<evidence type="ECO:0000313" key="6">
    <source>
        <dbReference type="Proteomes" id="UP000188268"/>
    </source>
</evidence>
<dbReference type="GO" id="GO:0008171">
    <property type="term" value="F:O-methyltransferase activity"/>
    <property type="evidence" value="ECO:0007669"/>
    <property type="project" value="InterPro"/>
</dbReference>
<dbReference type="EMBL" id="AWWV01012991">
    <property type="protein sequence ID" value="OMO63188.1"/>
    <property type="molecule type" value="Genomic_DNA"/>
</dbReference>
<comment type="caution">
    <text evidence="5">The sequence shown here is derived from an EMBL/GenBank/DDBJ whole genome shotgun (WGS) entry which is preliminary data.</text>
</comment>
<keyword evidence="6" id="KW-1185">Reference proteome</keyword>
<organism evidence="5 6">
    <name type="scientific">Corchorus capsularis</name>
    <name type="common">Jute</name>
    <dbReference type="NCBI Taxonomy" id="210143"/>
    <lineage>
        <taxon>Eukaryota</taxon>
        <taxon>Viridiplantae</taxon>
        <taxon>Streptophyta</taxon>
        <taxon>Embryophyta</taxon>
        <taxon>Tracheophyta</taxon>
        <taxon>Spermatophyta</taxon>
        <taxon>Magnoliopsida</taxon>
        <taxon>eudicotyledons</taxon>
        <taxon>Gunneridae</taxon>
        <taxon>Pentapetalae</taxon>
        <taxon>rosids</taxon>
        <taxon>malvids</taxon>
        <taxon>Malvales</taxon>
        <taxon>Malvaceae</taxon>
        <taxon>Grewioideae</taxon>
        <taxon>Apeibeae</taxon>
        <taxon>Corchorus</taxon>
    </lineage>
</organism>
<accession>A0A1R3GYI6</accession>
<dbReference type="PANTHER" id="PTHR11746">
    <property type="entry name" value="O-METHYLTRANSFERASE"/>
    <property type="match status" value="1"/>
</dbReference>
<feature type="domain" description="O-methyltransferase C-terminal" evidence="4">
    <location>
        <begin position="38"/>
        <end position="123"/>
    </location>
</feature>
<evidence type="ECO:0000256" key="2">
    <source>
        <dbReference type="ARBA" id="ARBA00022679"/>
    </source>
</evidence>
<dbReference type="Gene3D" id="3.40.50.150">
    <property type="entry name" value="Vaccinia Virus protein VP39"/>
    <property type="match status" value="1"/>
</dbReference>
<gene>
    <name evidence="5" type="ORF">CCACVL1_22429</name>
</gene>
<dbReference type="GO" id="GO:0032259">
    <property type="term" value="P:methylation"/>
    <property type="evidence" value="ECO:0007669"/>
    <property type="project" value="UniProtKB-KW"/>
</dbReference>
<dbReference type="OMA" id="CKVNELT"/>
<dbReference type="STRING" id="210143.A0A1R3GYI6"/>
<sequence>MVKSGMVIDPETISNLPQLSELRIDVRPADKRWDDSVEAVVKEWILHNWSDGHCVKLLKNCYKAIPDDGKVIVLDAVLPVIPEPNGFVRAASVMDFQMLAQIPGGKERTKQEFEALATQAGFSGIRYECFVCNLCLMEFFK</sequence>
<evidence type="ECO:0000259" key="4">
    <source>
        <dbReference type="Pfam" id="PF00891"/>
    </source>
</evidence>
<reference evidence="5 6" key="1">
    <citation type="submission" date="2013-09" db="EMBL/GenBank/DDBJ databases">
        <title>Corchorus capsularis genome sequencing.</title>
        <authorList>
            <person name="Alam M."/>
            <person name="Haque M.S."/>
            <person name="Islam M.S."/>
            <person name="Emdad E.M."/>
            <person name="Islam M.M."/>
            <person name="Ahmed B."/>
            <person name="Halim A."/>
            <person name="Hossen Q.M.M."/>
            <person name="Hossain M.Z."/>
            <person name="Ahmed R."/>
            <person name="Khan M.M."/>
            <person name="Islam R."/>
            <person name="Rashid M.M."/>
            <person name="Khan S.A."/>
            <person name="Rahman M.S."/>
            <person name="Alam M."/>
        </authorList>
    </citation>
    <scope>NUCLEOTIDE SEQUENCE [LARGE SCALE GENOMIC DNA]</scope>
    <source>
        <strain evidence="6">cv. CVL-1</strain>
        <tissue evidence="5">Whole seedling</tissue>
    </source>
</reference>
<dbReference type="Proteomes" id="UP000188268">
    <property type="component" value="Unassembled WGS sequence"/>
</dbReference>
<dbReference type="Gramene" id="OMO63188">
    <property type="protein sequence ID" value="OMO63188"/>
    <property type="gene ID" value="CCACVL1_22429"/>
</dbReference>
<evidence type="ECO:0000313" key="5">
    <source>
        <dbReference type="EMBL" id="OMO63188.1"/>
    </source>
</evidence>
<keyword evidence="3" id="KW-0949">S-adenosyl-L-methionine</keyword>
<dbReference type="Pfam" id="PF00891">
    <property type="entry name" value="Methyltransf_2"/>
    <property type="match status" value="1"/>
</dbReference>
<proteinExistence type="predicted"/>
<dbReference type="InterPro" id="IPR016461">
    <property type="entry name" value="COMT-like"/>
</dbReference>
<dbReference type="InterPro" id="IPR001077">
    <property type="entry name" value="COMT_C"/>
</dbReference>
<dbReference type="AlphaFoldDB" id="A0A1R3GYI6"/>
<name>A0A1R3GYI6_COCAP</name>